<dbReference type="Proteomes" id="UP000432015">
    <property type="component" value="Unassembled WGS sequence"/>
</dbReference>
<feature type="domain" description="Cupin type-2" evidence="2">
    <location>
        <begin position="37"/>
        <end position="94"/>
    </location>
</feature>
<proteinExistence type="predicted"/>
<feature type="region of interest" description="Disordered" evidence="1">
    <location>
        <begin position="1"/>
        <end position="28"/>
    </location>
</feature>
<name>A0A7K1L3D6_9ACTN</name>
<dbReference type="InterPro" id="IPR014710">
    <property type="entry name" value="RmlC-like_jellyroll"/>
</dbReference>
<reference evidence="3 4" key="1">
    <citation type="submission" date="2019-11" db="EMBL/GenBank/DDBJ databases">
        <authorList>
            <person name="Cao P."/>
        </authorList>
    </citation>
    <scope>NUCLEOTIDE SEQUENCE [LARGE SCALE GENOMIC DNA]</scope>
    <source>
        <strain evidence="3 4">NEAU-AAG5</strain>
    </source>
</reference>
<feature type="compositionally biased region" description="Polar residues" evidence="1">
    <location>
        <begin position="14"/>
        <end position="28"/>
    </location>
</feature>
<sequence length="139" mass="14620">MTLVRDAESRRTDTPNGTMTTFASPTQGGTSGLAVWRVDMHAGRTGPRHAFDTEQVWTFLEGTATIDLDGRTLEAGPGDTLVLPAGAPRQMTAAPDAGFTAVVAAPAGCLAYDPDALVDPGRCDLAPQGEERIVPLWAR</sequence>
<dbReference type="Gene3D" id="2.60.120.10">
    <property type="entry name" value="Jelly Rolls"/>
    <property type="match status" value="1"/>
</dbReference>
<protein>
    <submittedName>
        <fullName evidence="3">Cupin domain-containing protein</fullName>
    </submittedName>
</protein>
<dbReference type="RefSeq" id="WP_156218024.1">
    <property type="nucleotide sequence ID" value="NZ_WOFH01000006.1"/>
</dbReference>
<evidence type="ECO:0000313" key="4">
    <source>
        <dbReference type="Proteomes" id="UP000432015"/>
    </source>
</evidence>
<gene>
    <name evidence="3" type="ORF">GNZ18_20270</name>
</gene>
<organism evidence="3 4">
    <name type="scientific">Actinomadura litoris</name>
    <dbReference type="NCBI Taxonomy" id="2678616"/>
    <lineage>
        <taxon>Bacteria</taxon>
        <taxon>Bacillati</taxon>
        <taxon>Actinomycetota</taxon>
        <taxon>Actinomycetes</taxon>
        <taxon>Streptosporangiales</taxon>
        <taxon>Thermomonosporaceae</taxon>
        <taxon>Actinomadura</taxon>
    </lineage>
</organism>
<accession>A0A7K1L3D6</accession>
<dbReference type="Pfam" id="PF07883">
    <property type="entry name" value="Cupin_2"/>
    <property type="match status" value="1"/>
</dbReference>
<comment type="caution">
    <text evidence="3">The sequence shown here is derived from an EMBL/GenBank/DDBJ whole genome shotgun (WGS) entry which is preliminary data.</text>
</comment>
<dbReference type="SUPFAM" id="SSF51182">
    <property type="entry name" value="RmlC-like cupins"/>
    <property type="match status" value="1"/>
</dbReference>
<feature type="compositionally biased region" description="Basic and acidic residues" evidence="1">
    <location>
        <begin position="1"/>
        <end position="13"/>
    </location>
</feature>
<evidence type="ECO:0000256" key="1">
    <source>
        <dbReference type="SAM" id="MobiDB-lite"/>
    </source>
</evidence>
<dbReference type="InterPro" id="IPR011051">
    <property type="entry name" value="RmlC_Cupin_sf"/>
</dbReference>
<evidence type="ECO:0000313" key="3">
    <source>
        <dbReference type="EMBL" id="MUN38922.1"/>
    </source>
</evidence>
<evidence type="ECO:0000259" key="2">
    <source>
        <dbReference type="Pfam" id="PF07883"/>
    </source>
</evidence>
<keyword evidence="4" id="KW-1185">Reference proteome</keyword>
<dbReference type="AlphaFoldDB" id="A0A7K1L3D6"/>
<dbReference type="EMBL" id="WOFH01000006">
    <property type="protein sequence ID" value="MUN38922.1"/>
    <property type="molecule type" value="Genomic_DNA"/>
</dbReference>
<dbReference type="InterPro" id="IPR013096">
    <property type="entry name" value="Cupin_2"/>
</dbReference>